<sequence>MAFHGNQGTDIEEQNRVLSIYFETLCAAVVETGLLAVVLDAVLAEACQPCPADAALGARVLAFVATLALQADGVEATPEDPYPPQLRLCWELSKGADKFGRLLEAGLSTEPTGLRLRELVHSCVILSGVSTQRCDISEDGFTLTCRMLLTTTLDSAPQDAVLLVLLGALAVNVGDLEVSRSRLLEATGALKPDDLSRARARLTRRDGQRLPLRGGPKALLTLFSCGVSASVELVVSDTPHTGNSVAKGVGIREVVHNAPVEFRCHLDGKLLCDPVVSPSGDVFERTTLARYLQQHGRCPVTGAPLLMEECLRSLEIRKKVTQWVRSEGRKRPKSTMGKAR</sequence>
<proteinExistence type="predicted"/>
<dbReference type="InterPro" id="IPR003613">
    <property type="entry name" value="Ubox_domain"/>
</dbReference>
<dbReference type="GO" id="GO:0016567">
    <property type="term" value="P:protein ubiquitination"/>
    <property type="evidence" value="ECO:0007669"/>
    <property type="project" value="InterPro"/>
</dbReference>
<dbReference type="AlphaFoldDB" id="A0A7S1ADV1"/>
<dbReference type="EMBL" id="HBFQ01035697">
    <property type="protein sequence ID" value="CAD8850845.1"/>
    <property type="molecule type" value="Transcribed_RNA"/>
</dbReference>
<organism evidence="2">
    <name type="scientific">Noctiluca scintillans</name>
    <name type="common">Sea sparkle</name>
    <name type="synonym">Red tide dinoflagellate</name>
    <dbReference type="NCBI Taxonomy" id="2966"/>
    <lineage>
        <taxon>Eukaryota</taxon>
        <taxon>Sar</taxon>
        <taxon>Alveolata</taxon>
        <taxon>Dinophyceae</taxon>
        <taxon>Noctilucales</taxon>
        <taxon>Noctilucaceae</taxon>
        <taxon>Noctiluca</taxon>
    </lineage>
</organism>
<evidence type="ECO:0000259" key="1">
    <source>
        <dbReference type="PROSITE" id="PS51698"/>
    </source>
</evidence>
<dbReference type="GO" id="GO:0004842">
    <property type="term" value="F:ubiquitin-protein transferase activity"/>
    <property type="evidence" value="ECO:0007669"/>
    <property type="project" value="InterPro"/>
</dbReference>
<dbReference type="Gene3D" id="3.30.40.10">
    <property type="entry name" value="Zinc/RING finger domain, C3HC4 (zinc finger)"/>
    <property type="match status" value="1"/>
</dbReference>
<accession>A0A7S1ADV1</accession>
<dbReference type="SMART" id="SM00504">
    <property type="entry name" value="Ubox"/>
    <property type="match status" value="1"/>
</dbReference>
<evidence type="ECO:0000313" key="2">
    <source>
        <dbReference type="EMBL" id="CAD8850845.1"/>
    </source>
</evidence>
<dbReference type="Pfam" id="PF04564">
    <property type="entry name" value="U-box"/>
    <property type="match status" value="1"/>
</dbReference>
<gene>
    <name evidence="2" type="ORF">NSCI0253_LOCUS25195</name>
</gene>
<dbReference type="InterPro" id="IPR013083">
    <property type="entry name" value="Znf_RING/FYVE/PHD"/>
</dbReference>
<feature type="domain" description="U-box" evidence="1">
    <location>
        <begin position="257"/>
        <end position="330"/>
    </location>
</feature>
<reference evidence="2" key="1">
    <citation type="submission" date="2021-01" db="EMBL/GenBank/DDBJ databases">
        <authorList>
            <person name="Corre E."/>
            <person name="Pelletier E."/>
            <person name="Niang G."/>
            <person name="Scheremetjew M."/>
            <person name="Finn R."/>
            <person name="Kale V."/>
            <person name="Holt S."/>
            <person name="Cochrane G."/>
            <person name="Meng A."/>
            <person name="Brown T."/>
            <person name="Cohen L."/>
        </authorList>
    </citation>
    <scope>NUCLEOTIDE SEQUENCE</scope>
</reference>
<protein>
    <recommendedName>
        <fullName evidence="1">U-box domain-containing protein</fullName>
    </recommendedName>
</protein>
<dbReference type="SUPFAM" id="SSF57850">
    <property type="entry name" value="RING/U-box"/>
    <property type="match status" value="1"/>
</dbReference>
<name>A0A7S1ADV1_NOCSC</name>
<dbReference type="PROSITE" id="PS51698">
    <property type="entry name" value="U_BOX"/>
    <property type="match status" value="1"/>
</dbReference>